<accession>A0ABQ5TEQ6</accession>
<reference evidence="2 3" key="1">
    <citation type="submission" date="2023-02" db="EMBL/GenBank/DDBJ databases">
        <title>Oceanobacillus kimchii IFOP_LL358 isolated form Alexandrium catenella lab strain.</title>
        <authorList>
            <person name="Gajardo G."/>
            <person name="Ueki S."/>
            <person name="Maruyama F."/>
        </authorList>
    </citation>
    <scope>NUCLEOTIDE SEQUENCE [LARGE SCALE GENOMIC DNA]</scope>
    <source>
        <strain evidence="2 3">IFOP_LL358</strain>
    </source>
</reference>
<dbReference type="CDD" id="cd02440">
    <property type="entry name" value="AdoMet_MTases"/>
    <property type="match status" value="1"/>
</dbReference>
<dbReference type="EMBL" id="BSKO01000001">
    <property type="protein sequence ID" value="GLO64621.1"/>
    <property type="molecule type" value="Genomic_DNA"/>
</dbReference>
<dbReference type="PANTHER" id="PTHR42912">
    <property type="entry name" value="METHYLTRANSFERASE"/>
    <property type="match status" value="1"/>
</dbReference>
<keyword evidence="3" id="KW-1185">Reference proteome</keyword>
<organism evidence="2 3">
    <name type="scientific">Oceanobacillus kimchii</name>
    <dbReference type="NCBI Taxonomy" id="746691"/>
    <lineage>
        <taxon>Bacteria</taxon>
        <taxon>Bacillati</taxon>
        <taxon>Bacillota</taxon>
        <taxon>Bacilli</taxon>
        <taxon>Bacillales</taxon>
        <taxon>Bacillaceae</taxon>
        <taxon>Oceanobacillus</taxon>
    </lineage>
</organism>
<dbReference type="Proteomes" id="UP001275436">
    <property type="component" value="Unassembled WGS sequence"/>
</dbReference>
<dbReference type="RefSeq" id="WP_017795418.1">
    <property type="nucleotide sequence ID" value="NZ_LT727780.1"/>
</dbReference>
<dbReference type="InterPro" id="IPR050508">
    <property type="entry name" value="Methyltransf_Superfamily"/>
</dbReference>
<protein>
    <recommendedName>
        <fullName evidence="1">Methyltransferase type 11 domain-containing protein</fullName>
    </recommendedName>
</protein>
<dbReference type="Pfam" id="PF08241">
    <property type="entry name" value="Methyltransf_11"/>
    <property type="match status" value="1"/>
</dbReference>
<evidence type="ECO:0000313" key="2">
    <source>
        <dbReference type="EMBL" id="GLO64621.1"/>
    </source>
</evidence>
<dbReference type="InterPro" id="IPR029063">
    <property type="entry name" value="SAM-dependent_MTases_sf"/>
</dbReference>
<proteinExistence type="predicted"/>
<dbReference type="SUPFAM" id="SSF53335">
    <property type="entry name" value="S-adenosyl-L-methionine-dependent methyltransferases"/>
    <property type="match status" value="1"/>
</dbReference>
<comment type="caution">
    <text evidence="2">The sequence shown here is derived from an EMBL/GenBank/DDBJ whole genome shotgun (WGS) entry which is preliminary data.</text>
</comment>
<dbReference type="InterPro" id="IPR013216">
    <property type="entry name" value="Methyltransf_11"/>
</dbReference>
<dbReference type="Gene3D" id="3.40.50.150">
    <property type="entry name" value="Vaccinia Virus protein VP39"/>
    <property type="match status" value="1"/>
</dbReference>
<evidence type="ECO:0000259" key="1">
    <source>
        <dbReference type="Pfam" id="PF08241"/>
    </source>
</evidence>
<sequence length="206" mass="24157">MKRIENNLIESYNKMAEERDKLHISEWKKRERDVFKRFILEKESKNLLEVGAGTGQDSLYFQQLGLEVTSVDLSPEMVKLCIAKGLHAKEMSVFDLEFPDDIFDVVWSLNCLLHITKEDLPRALHEIKRVLKPDGIFYMGVYGGKDSQGIWEKDTYNPKRFFSFYPDEKIRDVVEKVFKVEYINIIPKNIIGGERELSFQSMILKK</sequence>
<gene>
    <name evidence="2" type="ORF">MACH08_04050</name>
</gene>
<feature type="domain" description="Methyltransferase type 11" evidence="1">
    <location>
        <begin position="48"/>
        <end position="138"/>
    </location>
</feature>
<name>A0ABQ5TEQ6_9BACI</name>
<evidence type="ECO:0000313" key="3">
    <source>
        <dbReference type="Proteomes" id="UP001275436"/>
    </source>
</evidence>